<dbReference type="EC" id="2.8.3.8" evidence="3"/>
<dbReference type="Proteomes" id="UP000640333">
    <property type="component" value="Unassembled WGS sequence"/>
</dbReference>
<evidence type="ECO:0000256" key="2">
    <source>
        <dbReference type="ARBA" id="ARBA00022679"/>
    </source>
</evidence>
<dbReference type="EMBL" id="JADEYS010000005">
    <property type="protein sequence ID" value="MBE9396819.1"/>
    <property type="molecule type" value="Genomic_DNA"/>
</dbReference>
<comment type="similarity">
    <text evidence="1 3">Belongs to the 3-oxoacid CoA-transferase family.</text>
</comment>
<dbReference type="InterPro" id="IPR004165">
    <property type="entry name" value="CoA_trans_fam_I"/>
</dbReference>
<evidence type="ECO:0000256" key="3">
    <source>
        <dbReference type="PIRNR" id="PIRNR000858"/>
    </source>
</evidence>
<name>A0A8J7FBS5_9GAMM</name>
<organism evidence="5 6">
    <name type="scientific">Pontibacterium sinense</name>
    <dbReference type="NCBI Taxonomy" id="2781979"/>
    <lineage>
        <taxon>Bacteria</taxon>
        <taxon>Pseudomonadati</taxon>
        <taxon>Pseudomonadota</taxon>
        <taxon>Gammaproteobacteria</taxon>
        <taxon>Oceanospirillales</taxon>
        <taxon>Oceanospirillaceae</taxon>
        <taxon>Pontibacterium</taxon>
    </lineage>
</organism>
<dbReference type="SMART" id="SM00882">
    <property type="entry name" value="CoA_trans"/>
    <property type="match status" value="1"/>
</dbReference>
<dbReference type="InterPro" id="IPR014388">
    <property type="entry name" value="3-oxoacid_CoA-transferase"/>
</dbReference>
<dbReference type="GO" id="GO:0008775">
    <property type="term" value="F:acetate CoA-transferase activity"/>
    <property type="evidence" value="ECO:0007669"/>
    <property type="project" value="UniProtKB-EC"/>
</dbReference>
<evidence type="ECO:0000313" key="6">
    <source>
        <dbReference type="Proteomes" id="UP000640333"/>
    </source>
</evidence>
<dbReference type="SUPFAM" id="SSF100950">
    <property type="entry name" value="NagB/RpiA/CoA transferase-like"/>
    <property type="match status" value="2"/>
</dbReference>
<dbReference type="GO" id="GO:0046952">
    <property type="term" value="P:ketone body catabolic process"/>
    <property type="evidence" value="ECO:0007669"/>
    <property type="project" value="InterPro"/>
</dbReference>
<dbReference type="Gene3D" id="3.40.1080.10">
    <property type="entry name" value="Glutaconate Coenzyme A-transferase"/>
    <property type="match status" value="2"/>
</dbReference>
<dbReference type="PIRSF" id="PIRSF000858">
    <property type="entry name" value="SCOT-t"/>
    <property type="match status" value="1"/>
</dbReference>
<dbReference type="InterPro" id="IPR037171">
    <property type="entry name" value="NagB/RpiA_transferase-like"/>
</dbReference>
<dbReference type="AlphaFoldDB" id="A0A8J7FBS5"/>
<proteinExistence type="inferred from homology"/>
<reference evidence="5" key="1">
    <citation type="submission" date="2020-10" db="EMBL/GenBank/DDBJ databases">
        <title>Bacterium isolated from coastal waters sediment.</title>
        <authorList>
            <person name="Chen R.-J."/>
            <person name="Lu D.-C."/>
            <person name="Zhu K.-L."/>
            <person name="Du Z.-J."/>
        </authorList>
    </citation>
    <scope>NUCLEOTIDE SEQUENCE</scope>
    <source>
        <strain evidence="5">N1Y112</strain>
    </source>
</reference>
<comment type="catalytic activity">
    <reaction evidence="3">
        <text>an acyl-CoA + acetate = a carboxylate + acetyl-CoA</text>
        <dbReference type="Rhea" id="RHEA:13381"/>
        <dbReference type="ChEBI" id="CHEBI:29067"/>
        <dbReference type="ChEBI" id="CHEBI:30089"/>
        <dbReference type="ChEBI" id="CHEBI:57288"/>
        <dbReference type="ChEBI" id="CHEBI:58342"/>
        <dbReference type="EC" id="2.8.3.8"/>
    </reaction>
</comment>
<accession>A0A8J7FBS5</accession>
<sequence>MSDYILSSAAAAQLIPDGSTVVTAGFIGIGFAEHLAKAIERRFLEEGHPRDLSLVYAAGQGDGQMKGLNHFGHEGLVQRVVGGHWGLAPSLGKLALDNKIEAYNLPQGVICHLFRDIAAGKKGTLTHVGLDTFVDPRYEGGKINDISQENLIELVEIMGEEQLFYKGFSIDIALLRGTTADHKGNISMEREALPLEALAIAQAVRNSGGKVIVQVERITDQHQLTPDRVRIPGILVDHVVVSPAEDHLQTFSEPFNPAYCGDIRVSENSTSSMPLDARKVIGRRALMELRKGSVVNLGIGMPETVAQVAAEEGRLSEFTLTVEPGGIGGQPASGLSFGAVTNAHAIIDQPAQFDFYDGGGLDQAFLGLAETCPEGHVNVSRFGNKLAGAGGFINITQNTGDLYFLGTFTSGRQTLEIEEHNLKIISNGAIRKFRQSVQQITFNGEAAIRNGQSVMFITERAVFRLTPEGLKLIEIAPGIDLQRDILDQMDFRPIIDDDLDMMDPRLFHDGPMNLDHRGSMPIKHMRNLFRNMLHAQDEHLETHRVLASPAA</sequence>
<comment type="caution">
    <text evidence="5">The sequence shown here is derived from an EMBL/GenBank/DDBJ whole genome shotgun (WGS) entry which is preliminary data.</text>
</comment>
<evidence type="ECO:0000313" key="5">
    <source>
        <dbReference type="EMBL" id="MBE9396819.1"/>
    </source>
</evidence>
<evidence type="ECO:0000256" key="4">
    <source>
        <dbReference type="PIRSR" id="PIRSR000858-1"/>
    </source>
</evidence>
<dbReference type="Pfam" id="PF01144">
    <property type="entry name" value="CoA_trans"/>
    <property type="match status" value="1"/>
</dbReference>
<evidence type="ECO:0000256" key="1">
    <source>
        <dbReference type="ARBA" id="ARBA00007154"/>
    </source>
</evidence>
<dbReference type="PANTHER" id="PTHR43293">
    <property type="entry name" value="ACETATE COA-TRANSFERASE YDIF"/>
    <property type="match status" value="1"/>
</dbReference>
<gene>
    <name evidence="5" type="ORF">IOQ59_06025</name>
</gene>
<comment type="function">
    <text evidence="3">CoA transferase having broad substrate specificity for short-chain acyl-CoA thioesters with the activity decreasing when the length of the carboxylic acid chain exceeds four carbons.</text>
</comment>
<feature type="active site" description="5-glutamyl coenzyme A thioester intermediate" evidence="4">
    <location>
        <position position="323"/>
    </location>
</feature>
<keyword evidence="2 3" id="KW-0808">Transferase</keyword>
<keyword evidence="6" id="KW-1185">Reference proteome</keyword>
<protein>
    <recommendedName>
        <fullName evidence="3">Acetate CoA-transferase YdiF</fullName>
        <ecNumber evidence="3">2.8.3.8</ecNumber>
    </recommendedName>
</protein>
<dbReference type="PANTHER" id="PTHR43293:SF1">
    <property type="entry name" value="ACETATE COA-TRANSFERASE YDIF"/>
    <property type="match status" value="1"/>
</dbReference>